<evidence type="ECO:0000313" key="2">
    <source>
        <dbReference type="EMBL" id="KAF5199046.1"/>
    </source>
</evidence>
<feature type="compositionally biased region" description="Low complexity" evidence="1">
    <location>
        <begin position="34"/>
        <end position="45"/>
    </location>
</feature>
<dbReference type="EMBL" id="JABWDY010012513">
    <property type="protein sequence ID" value="KAF5199046.1"/>
    <property type="molecule type" value="Genomic_DNA"/>
</dbReference>
<dbReference type="Proteomes" id="UP000554482">
    <property type="component" value="Unassembled WGS sequence"/>
</dbReference>
<feature type="region of interest" description="Disordered" evidence="1">
    <location>
        <begin position="30"/>
        <end position="82"/>
    </location>
</feature>
<dbReference type="AlphaFoldDB" id="A0A7J6WNU0"/>
<evidence type="ECO:0000313" key="3">
    <source>
        <dbReference type="Proteomes" id="UP000554482"/>
    </source>
</evidence>
<reference evidence="2 3" key="1">
    <citation type="submission" date="2020-06" db="EMBL/GenBank/DDBJ databases">
        <title>Transcriptomic and genomic resources for Thalictrum thalictroides and T. hernandezii: Facilitating candidate gene discovery in an emerging model plant lineage.</title>
        <authorList>
            <person name="Arias T."/>
            <person name="Riano-Pachon D.M."/>
            <person name="Di Stilio V.S."/>
        </authorList>
    </citation>
    <scope>NUCLEOTIDE SEQUENCE [LARGE SCALE GENOMIC DNA]</scope>
    <source>
        <strain evidence="3">cv. WT478/WT964</strain>
        <tissue evidence="2">Leaves</tissue>
    </source>
</reference>
<proteinExistence type="predicted"/>
<protein>
    <submittedName>
        <fullName evidence="2">Uncharacterized protein</fullName>
    </submittedName>
</protein>
<feature type="compositionally biased region" description="Low complexity" evidence="1">
    <location>
        <begin position="67"/>
        <end position="82"/>
    </location>
</feature>
<keyword evidence="3" id="KW-1185">Reference proteome</keyword>
<evidence type="ECO:0000256" key="1">
    <source>
        <dbReference type="SAM" id="MobiDB-lite"/>
    </source>
</evidence>
<gene>
    <name evidence="2" type="ORF">FRX31_011366</name>
</gene>
<accession>A0A7J6WNU0</accession>
<sequence>GGKKCYQSKRALLEERDKVCIVASEFRPVMEVKSTSNNRSSSSNRSRPRSKGSEGALRMVPDPSIEAAAGFAPDPPAAKAEA</sequence>
<feature type="non-terminal residue" evidence="2">
    <location>
        <position position="1"/>
    </location>
</feature>
<comment type="caution">
    <text evidence="2">The sequence shown here is derived from an EMBL/GenBank/DDBJ whole genome shotgun (WGS) entry which is preliminary data.</text>
</comment>
<organism evidence="2 3">
    <name type="scientific">Thalictrum thalictroides</name>
    <name type="common">Rue-anemone</name>
    <name type="synonym">Anemone thalictroides</name>
    <dbReference type="NCBI Taxonomy" id="46969"/>
    <lineage>
        <taxon>Eukaryota</taxon>
        <taxon>Viridiplantae</taxon>
        <taxon>Streptophyta</taxon>
        <taxon>Embryophyta</taxon>
        <taxon>Tracheophyta</taxon>
        <taxon>Spermatophyta</taxon>
        <taxon>Magnoliopsida</taxon>
        <taxon>Ranunculales</taxon>
        <taxon>Ranunculaceae</taxon>
        <taxon>Thalictroideae</taxon>
        <taxon>Thalictrum</taxon>
    </lineage>
</organism>
<name>A0A7J6WNU0_THATH</name>